<proteinExistence type="predicted"/>
<feature type="coiled-coil region" evidence="1">
    <location>
        <begin position="591"/>
        <end position="623"/>
    </location>
</feature>
<feature type="region of interest" description="Disordered" evidence="2">
    <location>
        <begin position="84"/>
        <end position="114"/>
    </location>
</feature>
<organism evidence="3">
    <name type="scientific">freshwater metagenome</name>
    <dbReference type="NCBI Taxonomy" id="449393"/>
    <lineage>
        <taxon>unclassified sequences</taxon>
        <taxon>metagenomes</taxon>
        <taxon>ecological metagenomes</taxon>
    </lineage>
</organism>
<dbReference type="EMBL" id="CAEZSF010000134">
    <property type="protein sequence ID" value="CAB4545883.1"/>
    <property type="molecule type" value="Genomic_DNA"/>
</dbReference>
<accession>A0A6J6C5R8</accession>
<evidence type="ECO:0000256" key="1">
    <source>
        <dbReference type="SAM" id="Coils"/>
    </source>
</evidence>
<gene>
    <name evidence="3" type="ORF">UFOPK1358_01308</name>
</gene>
<feature type="coiled-coil region" evidence="1">
    <location>
        <begin position="169"/>
        <end position="207"/>
    </location>
</feature>
<feature type="compositionally biased region" description="Pro residues" evidence="2">
    <location>
        <begin position="89"/>
        <end position="107"/>
    </location>
</feature>
<evidence type="ECO:0000256" key="2">
    <source>
        <dbReference type="SAM" id="MobiDB-lite"/>
    </source>
</evidence>
<reference evidence="3" key="1">
    <citation type="submission" date="2020-05" db="EMBL/GenBank/DDBJ databases">
        <authorList>
            <person name="Chiriac C."/>
            <person name="Salcher M."/>
            <person name="Ghai R."/>
            <person name="Kavagutti S V."/>
        </authorList>
    </citation>
    <scope>NUCLEOTIDE SEQUENCE</scope>
</reference>
<protein>
    <submittedName>
        <fullName evidence="3">Unannotated protein</fullName>
    </submittedName>
</protein>
<dbReference type="AlphaFoldDB" id="A0A6J6C5R8"/>
<sequence length="739" mass="81984">MKLLRIDHLAPQGASIQLHPQLTVLRGATPEMRRKLIELFQAFSSPESLDCSGMIEVGGVQLALDQLTLQGLQLDPFVNAVLQWSPTPQSEPAPQSEPSPQSEPTPQPVFAGSDRSSVVAGIQQRVDAHSEELQQVIAALSALADSMEQVRSGLDAEAASELGLCRIQIDELEARRAVLRAEFEWERQRLDARREELHAEVSVLSEKLDMVASLDLHEVCAARDELKGLLTASLVPDPVAQELAVRIYNSLRNLREITDRAVAATSRRVEAEQNLDAAQVDLVASTSASLSPLPNADDLERLEQLRTEIFSYPTTMSTFDLQPPVTLQELRAEESQVLKRLGYESYSDYVRGIPLVKTDLERSARRESAMRRVQQFQQELQQLILESPDPQDLELAEMELSVMLQSASELLATDSIDPSSEVPAEPMSATATDAQRAENVRAVVTLLRERKVAAAVIDTAEVHLVAERLRVAVERAAGPVLNETWLDSQAWTGTGEDLLRVVDLWLAVFRDPADWVASTRSQMQDLRAQIVVTEAEEPQPNDVSQWAQVEAELDAVMDRMVDAQSRAALHDQSMTNLADLRDKELQVRGQERELLGALAEAQAQLHEAQLQEAQLHAAQLHEAQLHAAQLKNLQAQEVRAQPQLPPRYRAGSPVDAERSLADDCEWTLIERVAQQRAVSFLGSVPLLIDALPSDPLAQHQVIQRMQEMSAVVQLVILSDHEWLFEQAQSGRFPALAIQF</sequence>
<evidence type="ECO:0000313" key="3">
    <source>
        <dbReference type="EMBL" id="CAB4545883.1"/>
    </source>
</evidence>
<name>A0A6J6C5R8_9ZZZZ</name>
<keyword evidence="1" id="KW-0175">Coiled coil</keyword>